<proteinExistence type="predicted"/>
<dbReference type="EnsemblPlants" id="TuG1812G0100000897.01.T01">
    <property type="protein sequence ID" value="TuG1812G0100000897.01.T01.cds421697"/>
    <property type="gene ID" value="TuG1812G0100000897.01"/>
</dbReference>
<dbReference type="Gramene" id="TuG1812G0100000897.01.T01">
    <property type="protein sequence ID" value="TuG1812G0100000897.01.T01.cds421697"/>
    <property type="gene ID" value="TuG1812G0100000897.01"/>
</dbReference>
<protein>
    <submittedName>
        <fullName evidence="1">Uncharacterized protein</fullName>
    </submittedName>
</protein>
<accession>A0A8R7JW73</accession>
<reference evidence="2" key="1">
    <citation type="journal article" date="2013" name="Nature">
        <title>Draft genome of the wheat A-genome progenitor Triticum urartu.</title>
        <authorList>
            <person name="Ling H.Q."/>
            <person name="Zhao S."/>
            <person name="Liu D."/>
            <person name="Wang J."/>
            <person name="Sun H."/>
            <person name="Zhang C."/>
            <person name="Fan H."/>
            <person name="Li D."/>
            <person name="Dong L."/>
            <person name="Tao Y."/>
            <person name="Gao C."/>
            <person name="Wu H."/>
            <person name="Li Y."/>
            <person name="Cui Y."/>
            <person name="Guo X."/>
            <person name="Zheng S."/>
            <person name="Wang B."/>
            <person name="Yu K."/>
            <person name="Liang Q."/>
            <person name="Yang W."/>
            <person name="Lou X."/>
            <person name="Chen J."/>
            <person name="Feng M."/>
            <person name="Jian J."/>
            <person name="Zhang X."/>
            <person name="Luo G."/>
            <person name="Jiang Y."/>
            <person name="Liu J."/>
            <person name="Wang Z."/>
            <person name="Sha Y."/>
            <person name="Zhang B."/>
            <person name="Wu H."/>
            <person name="Tang D."/>
            <person name="Shen Q."/>
            <person name="Xue P."/>
            <person name="Zou S."/>
            <person name="Wang X."/>
            <person name="Liu X."/>
            <person name="Wang F."/>
            <person name="Yang Y."/>
            <person name="An X."/>
            <person name="Dong Z."/>
            <person name="Zhang K."/>
            <person name="Zhang X."/>
            <person name="Luo M.C."/>
            <person name="Dvorak J."/>
            <person name="Tong Y."/>
            <person name="Wang J."/>
            <person name="Yang H."/>
            <person name="Li Z."/>
            <person name="Wang D."/>
            <person name="Zhang A."/>
            <person name="Wang J."/>
        </authorList>
    </citation>
    <scope>NUCLEOTIDE SEQUENCE</scope>
    <source>
        <strain evidence="2">cv. G1812</strain>
    </source>
</reference>
<dbReference type="EnsemblPlants" id="TuG1812G0500000336.01.T01">
    <property type="protein sequence ID" value="TuG1812G0500000336.01.T01.cds373265"/>
    <property type="gene ID" value="TuG1812G0500000336.01"/>
</dbReference>
<sequence length="114" mass="12272">MQAQGYSSGRRPPAIPRAASRCVNLTPHQVLLMRQPIDQPHHFVLICLGIKPQPSSGPGCSFLSGSWQTRSSSCCRVADVESCADSVVEEGEAAARHGRHYFHTVATGTVDGEQ</sequence>
<name>A0A8R7JW73_TRIUA</name>
<keyword evidence="2" id="KW-1185">Reference proteome</keyword>
<reference evidence="1" key="2">
    <citation type="submission" date="2018-03" db="EMBL/GenBank/DDBJ databases">
        <title>The Triticum urartu genome reveals the dynamic nature of wheat genome evolution.</title>
        <authorList>
            <person name="Ling H."/>
            <person name="Ma B."/>
            <person name="Shi X."/>
            <person name="Liu H."/>
            <person name="Dong L."/>
            <person name="Sun H."/>
            <person name="Cao Y."/>
            <person name="Gao Q."/>
            <person name="Zheng S."/>
            <person name="Li Y."/>
            <person name="Yu Y."/>
            <person name="Du H."/>
            <person name="Qi M."/>
            <person name="Li Y."/>
            <person name="Yu H."/>
            <person name="Cui Y."/>
            <person name="Wang N."/>
            <person name="Chen C."/>
            <person name="Wu H."/>
            <person name="Zhao Y."/>
            <person name="Zhang J."/>
            <person name="Li Y."/>
            <person name="Zhou W."/>
            <person name="Zhang B."/>
            <person name="Hu W."/>
            <person name="Eijk M."/>
            <person name="Tang J."/>
            <person name="Witsenboer H."/>
            <person name="Zhao S."/>
            <person name="Li Z."/>
            <person name="Zhang A."/>
            <person name="Wang D."/>
            <person name="Liang C."/>
        </authorList>
    </citation>
    <scope>NUCLEOTIDE SEQUENCE [LARGE SCALE GENOMIC DNA]</scope>
    <source>
        <strain evidence="1">cv. G1812</strain>
    </source>
</reference>
<dbReference type="Gramene" id="TuG1812G0500000336.01.T01">
    <property type="protein sequence ID" value="TuG1812G0500000336.01.T01.cds373265"/>
    <property type="gene ID" value="TuG1812G0500000336.01"/>
</dbReference>
<reference evidence="1" key="3">
    <citation type="submission" date="2022-06" db="UniProtKB">
        <authorList>
            <consortium name="EnsemblPlants"/>
        </authorList>
    </citation>
    <scope>IDENTIFICATION</scope>
</reference>
<dbReference type="Proteomes" id="UP000015106">
    <property type="component" value="Chromosome 1"/>
</dbReference>
<evidence type="ECO:0000313" key="1">
    <source>
        <dbReference type="EnsemblPlants" id="TuG1812G0100000897.01.T01.cds421697"/>
    </source>
</evidence>
<evidence type="ECO:0000313" key="2">
    <source>
        <dbReference type="Proteomes" id="UP000015106"/>
    </source>
</evidence>
<dbReference type="AlphaFoldDB" id="A0A8R7JW73"/>
<organism evidence="1 2">
    <name type="scientific">Triticum urartu</name>
    <name type="common">Red wild einkorn</name>
    <name type="synonym">Crithodium urartu</name>
    <dbReference type="NCBI Taxonomy" id="4572"/>
    <lineage>
        <taxon>Eukaryota</taxon>
        <taxon>Viridiplantae</taxon>
        <taxon>Streptophyta</taxon>
        <taxon>Embryophyta</taxon>
        <taxon>Tracheophyta</taxon>
        <taxon>Spermatophyta</taxon>
        <taxon>Magnoliopsida</taxon>
        <taxon>Liliopsida</taxon>
        <taxon>Poales</taxon>
        <taxon>Poaceae</taxon>
        <taxon>BOP clade</taxon>
        <taxon>Pooideae</taxon>
        <taxon>Triticodae</taxon>
        <taxon>Triticeae</taxon>
        <taxon>Triticinae</taxon>
        <taxon>Triticum</taxon>
    </lineage>
</organism>